<reference evidence="2 3" key="1">
    <citation type="journal article" date="2014" name="Genome Announc.">
        <title>Draft genome sequence of the pathogenic fungus Scedosporium apiospermum.</title>
        <authorList>
            <person name="Vandeputte P."/>
            <person name="Ghamrawi S."/>
            <person name="Rechenmann M."/>
            <person name="Iltis A."/>
            <person name="Giraud S."/>
            <person name="Fleury M."/>
            <person name="Thornton C."/>
            <person name="Delhaes L."/>
            <person name="Meyer W."/>
            <person name="Papon N."/>
            <person name="Bouchara J.P."/>
        </authorList>
    </citation>
    <scope>NUCLEOTIDE SEQUENCE [LARGE SCALE GENOMIC DNA]</scope>
    <source>
        <strain evidence="2 3">IHEM 14462</strain>
    </source>
</reference>
<dbReference type="InterPro" id="IPR042099">
    <property type="entry name" value="ANL_N_sf"/>
</dbReference>
<evidence type="ECO:0000259" key="1">
    <source>
        <dbReference type="Pfam" id="PF00501"/>
    </source>
</evidence>
<dbReference type="HOGENOM" id="CLU_000022_3_3_1"/>
<proteinExistence type="predicted"/>
<evidence type="ECO:0000313" key="2">
    <source>
        <dbReference type="EMBL" id="KEZ39153.1"/>
    </source>
</evidence>
<name>A0A084FVP1_PSEDA</name>
<dbReference type="VEuPathDB" id="FungiDB:SAPIO_CDS10558"/>
<evidence type="ECO:0000313" key="3">
    <source>
        <dbReference type="Proteomes" id="UP000028545"/>
    </source>
</evidence>
<sequence>MAGQDLPRKLWEPRNPKTTQMHLFMETINKNHGIQLESFQDLYEYSTKHRAAFYAELFNWANIIYTGSASSVVDESAEIDTVPRWFSGVNLNWAENILYSRDASATSHRGVVGKENDKIAFTEIREGNTEVRHFSWAALREDAGRLAAALNRRGIREGDRVVVVGSNSLHTLLVFLATTWLGAIFVSASTDMGVDGILQRTVQIDPKLIFFDSISVYNGKVIDLTTKMREVMDGMRSCKNLSGLIVMQRLDGFVDTSTIPGSETLSSLLSGATADICPPFVRVPFHAPLLICYSSGTTGTPKPIVHSVGGVLLNLIKEGCLHDSVSADSVILQYTTTGWIMYVLQVANLLLGARVVAYDGSPFMPDRTTLVKILAQQRVTTFGTSPRWMLEMATSGINPRDIADLSALRMVTSTGMVLSDRLFEWVYDSGFPPSIHLINKSGGTDIAGCFGTGNPLSPVYVGGTQGPSLGVPISIYDSSGEDFGTPVPLGTIGELVATAAFPNMPCFFWGDSSLPAPALEGSKYYSSYFSRFKHVWAHGDLCMIHPQTLNIHFLGRADGVLNPSGVRFGSSEIYSVIDANFSEQVNDSLCVAQRRQNDADESVILFLLMRDGHRLSRRLISDIKAAIGRSLSKRHIPKYIFETPEIPMTTTHKKVELPVKQIISGFKIKPSNSLLNPSSLNYFYQFVQVEKMARGLEKL</sequence>
<protein>
    <submittedName>
        <fullName evidence="2">Acetoacetyl-synthase</fullName>
        <ecNumber evidence="2">6.2.1.16</ecNumber>
    </submittedName>
</protein>
<gene>
    <name evidence="2" type="ORF">SAPIO_CDS10558</name>
</gene>
<dbReference type="PROSITE" id="PS00455">
    <property type="entry name" value="AMP_BINDING"/>
    <property type="match status" value="1"/>
</dbReference>
<dbReference type="InterPro" id="IPR045851">
    <property type="entry name" value="AMP-bd_C_sf"/>
</dbReference>
<keyword evidence="2" id="KW-0436">Ligase</keyword>
<comment type="caution">
    <text evidence="2">The sequence shown here is derived from an EMBL/GenBank/DDBJ whole genome shotgun (WGS) entry which is preliminary data.</text>
</comment>
<dbReference type="AlphaFoldDB" id="A0A084FVP1"/>
<dbReference type="GO" id="GO:0030729">
    <property type="term" value="F:acetoacetate-CoA ligase activity"/>
    <property type="evidence" value="ECO:0007669"/>
    <property type="project" value="UniProtKB-EC"/>
</dbReference>
<dbReference type="OMA" id="FTRIPFH"/>
<dbReference type="PANTHER" id="PTHR42921:SF4">
    <property type="entry name" value="ACETOACETYL-COA SYNTHASE (AFU_ORTHOLOGUE AFUA_8G04770)"/>
    <property type="match status" value="1"/>
</dbReference>
<dbReference type="InterPro" id="IPR020845">
    <property type="entry name" value="AMP-binding_CS"/>
</dbReference>
<dbReference type="InterPro" id="IPR000873">
    <property type="entry name" value="AMP-dep_synth/lig_dom"/>
</dbReference>
<dbReference type="GeneID" id="27719766"/>
<dbReference type="Gene3D" id="3.40.50.12780">
    <property type="entry name" value="N-terminal domain of ligase-like"/>
    <property type="match status" value="1"/>
</dbReference>
<feature type="domain" description="AMP-dependent synthetase/ligase" evidence="1">
    <location>
        <begin position="114"/>
        <end position="496"/>
    </location>
</feature>
<dbReference type="OrthoDB" id="10253869at2759"/>
<dbReference type="Gene3D" id="3.30.300.30">
    <property type="match status" value="1"/>
</dbReference>
<dbReference type="RefSeq" id="XP_016638952.1">
    <property type="nucleotide sequence ID" value="XM_016784129.1"/>
</dbReference>
<keyword evidence="3" id="KW-1185">Reference proteome</keyword>
<dbReference type="InterPro" id="IPR005914">
    <property type="entry name" value="Acac_CoA_synth"/>
</dbReference>
<accession>A0A084FVP1</accession>
<dbReference type="KEGG" id="sapo:SAPIO_CDS10558"/>
<dbReference type="GO" id="GO:0006629">
    <property type="term" value="P:lipid metabolic process"/>
    <property type="evidence" value="ECO:0007669"/>
    <property type="project" value="InterPro"/>
</dbReference>
<dbReference type="EC" id="6.2.1.16" evidence="2"/>
<dbReference type="EMBL" id="JOWA01000165">
    <property type="protein sequence ID" value="KEZ39153.1"/>
    <property type="molecule type" value="Genomic_DNA"/>
</dbReference>
<dbReference type="NCBIfam" id="TIGR01217">
    <property type="entry name" value="ac_ac_CoA_syn"/>
    <property type="match status" value="1"/>
</dbReference>
<dbReference type="PANTHER" id="PTHR42921">
    <property type="entry name" value="ACETOACETYL-COA SYNTHETASE"/>
    <property type="match status" value="1"/>
</dbReference>
<dbReference type="SUPFAM" id="SSF56801">
    <property type="entry name" value="Acetyl-CoA synthetase-like"/>
    <property type="match status" value="1"/>
</dbReference>
<organism evidence="2 3">
    <name type="scientific">Pseudallescheria apiosperma</name>
    <name type="common">Scedosporium apiospermum</name>
    <dbReference type="NCBI Taxonomy" id="563466"/>
    <lineage>
        <taxon>Eukaryota</taxon>
        <taxon>Fungi</taxon>
        <taxon>Dikarya</taxon>
        <taxon>Ascomycota</taxon>
        <taxon>Pezizomycotina</taxon>
        <taxon>Sordariomycetes</taxon>
        <taxon>Hypocreomycetidae</taxon>
        <taxon>Microascales</taxon>
        <taxon>Microascaceae</taxon>
        <taxon>Scedosporium</taxon>
    </lineage>
</organism>
<dbReference type="Proteomes" id="UP000028545">
    <property type="component" value="Unassembled WGS sequence"/>
</dbReference>
<dbReference type="Pfam" id="PF00501">
    <property type="entry name" value="AMP-binding"/>
    <property type="match status" value="1"/>
</dbReference>